<organism evidence="2 3">
    <name type="scientific">Cedecea lapagei</name>
    <dbReference type="NCBI Taxonomy" id="158823"/>
    <lineage>
        <taxon>Bacteria</taxon>
        <taxon>Pseudomonadati</taxon>
        <taxon>Pseudomonadota</taxon>
        <taxon>Gammaproteobacteria</taxon>
        <taxon>Enterobacterales</taxon>
        <taxon>Enterobacteriaceae</taxon>
        <taxon>Cedecea</taxon>
    </lineage>
</organism>
<protein>
    <recommendedName>
        <fullName evidence="4">DUF4153 domain-containing protein</fullName>
    </recommendedName>
</protein>
<reference evidence="2 3" key="1">
    <citation type="submission" date="2018-12" db="EMBL/GenBank/DDBJ databases">
        <authorList>
            <consortium name="Pathogen Informatics"/>
        </authorList>
    </citation>
    <scope>NUCLEOTIDE SEQUENCE [LARGE SCALE GENOMIC DNA]</scope>
    <source>
        <strain evidence="2 3">NCTC11466</strain>
    </source>
</reference>
<dbReference type="EMBL" id="LR134201">
    <property type="protein sequence ID" value="VEB95073.1"/>
    <property type="molecule type" value="Genomic_DNA"/>
</dbReference>
<dbReference type="InterPro" id="IPR025291">
    <property type="entry name" value="DUF4153"/>
</dbReference>
<dbReference type="Proteomes" id="UP000274122">
    <property type="component" value="Chromosome"/>
</dbReference>
<proteinExistence type="predicted"/>
<gene>
    <name evidence="2" type="ORF">NCTC11466_00162</name>
</gene>
<keyword evidence="1" id="KW-1133">Transmembrane helix</keyword>
<evidence type="ECO:0000313" key="2">
    <source>
        <dbReference type="EMBL" id="VEB95073.1"/>
    </source>
</evidence>
<dbReference type="AlphaFoldDB" id="A0A447UWK2"/>
<feature type="transmembrane region" description="Helical" evidence="1">
    <location>
        <begin position="260"/>
        <end position="277"/>
    </location>
</feature>
<feature type="transmembrane region" description="Helical" evidence="1">
    <location>
        <begin position="107"/>
        <end position="126"/>
    </location>
</feature>
<dbReference type="RefSeq" id="WP_232012289.1">
    <property type="nucleotide sequence ID" value="NZ_LR134201.1"/>
</dbReference>
<feature type="transmembrane region" description="Helical" evidence="1">
    <location>
        <begin position="191"/>
        <end position="209"/>
    </location>
</feature>
<evidence type="ECO:0008006" key="4">
    <source>
        <dbReference type="Google" id="ProtNLM"/>
    </source>
</evidence>
<feature type="transmembrane region" description="Helical" evidence="1">
    <location>
        <begin position="359"/>
        <end position="380"/>
    </location>
</feature>
<keyword evidence="1" id="KW-0472">Membrane</keyword>
<keyword evidence="1" id="KW-0812">Transmembrane</keyword>
<dbReference type="KEGG" id="clap:NCTC11466_00162"/>
<accession>A0A447UWK2</accession>
<keyword evidence="3" id="KW-1185">Reference proteome</keyword>
<feature type="transmembrane region" description="Helical" evidence="1">
    <location>
        <begin position="289"/>
        <end position="314"/>
    </location>
</feature>
<evidence type="ECO:0000313" key="3">
    <source>
        <dbReference type="Proteomes" id="UP000274122"/>
    </source>
</evidence>
<feature type="transmembrane region" description="Helical" evidence="1">
    <location>
        <begin position="74"/>
        <end position="95"/>
    </location>
</feature>
<name>A0A447UWK2_9ENTR</name>
<evidence type="ECO:0000256" key="1">
    <source>
        <dbReference type="SAM" id="Phobius"/>
    </source>
</evidence>
<feature type="transmembrane region" description="Helical" evidence="1">
    <location>
        <begin position="146"/>
        <end position="171"/>
    </location>
</feature>
<dbReference type="Pfam" id="PF13687">
    <property type="entry name" value="DUF4153"/>
    <property type="match status" value="1"/>
</dbReference>
<feature type="transmembrane region" description="Helical" evidence="1">
    <location>
        <begin position="221"/>
        <end position="248"/>
    </location>
</feature>
<feature type="transmembrane region" description="Helical" evidence="1">
    <location>
        <begin position="326"/>
        <end position="347"/>
    </location>
</feature>
<feature type="transmembrane region" description="Helical" evidence="1">
    <location>
        <begin position="50"/>
        <end position="67"/>
    </location>
</feature>
<sequence length="585" mass="64845">MTTMFVSDPLPKATRWGILLVGFLSGVLLYLTEGHRAGGIWLQGSEQALYLRSLSVVLATTLALLAVRFNDLRFWALALIPLPVVALMSGWVNWTTRGLEGWDRHDIVLGYQCSLAAMLFLALPWLQGRLRSKTGWGGWSAFYGQLWRNGITLMLTGLLVLFFWGVLALWAGLFKLVDITLFDSLFFNSSAFAWIATCTAAALAVTLCRDQQRAVNAVKHFFSVFATGLLPLLSLISLMFLATLPVVGLGSVSQHVSCNALLNTLTLMVMVAAAVAWHPERETRPYPVLLDGAIKLTLLLSPIYALLASYALWLRVSSYGWTPTRVYAALITLTVLVWACGYAVTLIRQRRQAVLQPGGINRAVLLLALALLVAVNSPLLDPYRISVNNQMARYHSGALQADKLSITMLQSSGRRGYEAMRQLQKDPGFSANPERKKQLAMLLSDGKAGSTGAMKLSVESLRQRIVLADKNRVPENAWWQAMVKDESYQARECLDDEDKCLLVGMDLNGDGQDEWLLCQPEMNYCKVYGKIGGSWKDIGQARDLDKNQMMAALKQAASEGKLTAAPKVWQDVMVQGQRIKVDYYR</sequence>